<dbReference type="Pfam" id="PF12804">
    <property type="entry name" value="NTP_transf_3"/>
    <property type="match status" value="1"/>
</dbReference>
<name>G3J1Z8_METTV</name>
<protein>
    <recommendedName>
        <fullName evidence="2">MobA-like NTP transferase domain-containing protein</fullName>
    </recommendedName>
</protein>
<dbReference type="PANTHER" id="PTHR43777:SF1">
    <property type="entry name" value="MOLYBDENUM COFACTOR CYTIDYLYLTRANSFERASE"/>
    <property type="match status" value="1"/>
</dbReference>
<dbReference type="OrthoDB" id="5298023at2"/>
<dbReference type="Gene3D" id="3.90.550.10">
    <property type="entry name" value="Spore Coat Polysaccharide Biosynthesis Protein SpsA, Chain A"/>
    <property type="match status" value="1"/>
</dbReference>
<evidence type="ECO:0000259" key="2">
    <source>
        <dbReference type="Pfam" id="PF12804"/>
    </source>
</evidence>
<proteinExistence type="predicted"/>
<dbReference type="Proteomes" id="UP000004664">
    <property type="component" value="Unassembled WGS sequence"/>
</dbReference>
<reference evidence="3 4" key="1">
    <citation type="submission" date="2011-06" db="EMBL/GenBank/DDBJ databases">
        <title>Genomic sequence of Methylobacter tundripaludum SV96.</title>
        <authorList>
            <consortium name="US DOE Joint Genome Institute"/>
            <person name="Lucas S."/>
            <person name="Han J."/>
            <person name="Lapidus A."/>
            <person name="Cheng J.-F."/>
            <person name="Goodwin L."/>
            <person name="Pitluck S."/>
            <person name="Held B."/>
            <person name="Detter J.C."/>
            <person name="Han C."/>
            <person name="Tapia R."/>
            <person name="Land M."/>
            <person name="Hauser L."/>
            <person name="Kyrpides N."/>
            <person name="Ivanova N."/>
            <person name="Ovchinnikova G."/>
            <person name="Pagani I."/>
            <person name="Klotz M.G."/>
            <person name="Dispirito A.A."/>
            <person name="Murrell J.C."/>
            <person name="Dunfield P."/>
            <person name="Kalyuzhnaya M.G."/>
            <person name="Svenning M."/>
            <person name="Trotsenko Y.A."/>
            <person name="Stein L.Y."/>
            <person name="Woyke T."/>
        </authorList>
    </citation>
    <scope>NUCLEOTIDE SEQUENCE [LARGE SCALE GENOMIC DNA]</scope>
    <source>
        <strain evidence="4">ATCC BAA-1195 / DSM 17260 / SV96</strain>
    </source>
</reference>
<dbReference type="SUPFAM" id="SSF53448">
    <property type="entry name" value="Nucleotide-diphospho-sugar transferases"/>
    <property type="match status" value="1"/>
</dbReference>
<dbReference type="CDD" id="cd04182">
    <property type="entry name" value="GT_2_like_f"/>
    <property type="match status" value="1"/>
</dbReference>
<evidence type="ECO:0000256" key="1">
    <source>
        <dbReference type="ARBA" id="ARBA00022842"/>
    </source>
</evidence>
<evidence type="ECO:0000313" key="4">
    <source>
        <dbReference type="Proteomes" id="UP000004664"/>
    </source>
</evidence>
<dbReference type="STRING" id="697282.Mettu_2866"/>
<accession>G3J1Z8</accession>
<gene>
    <name evidence="3" type="ORF">Mettu_2866</name>
</gene>
<keyword evidence="1" id="KW-0460">Magnesium</keyword>
<dbReference type="EMBL" id="JH109154">
    <property type="protein sequence ID" value="EGW19754.1"/>
    <property type="molecule type" value="Genomic_DNA"/>
</dbReference>
<dbReference type="RefSeq" id="WP_006893926.1">
    <property type="nucleotide sequence ID" value="NZ_JH109154.1"/>
</dbReference>
<dbReference type="AlphaFoldDB" id="G3J1Z8"/>
<dbReference type="PANTHER" id="PTHR43777">
    <property type="entry name" value="MOLYBDENUM COFACTOR CYTIDYLYLTRANSFERASE"/>
    <property type="match status" value="1"/>
</dbReference>
<dbReference type="HOGENOM" id="CLU_061980_4_1_6"/>
<dbReference type="GO" id="GO:0016779">
    <property type="term" value="F:nucleotidyltransferase activity"/>
    <property type="evidence" value="ECO:0007669"/>
    <property type="project" value="UniProtKB-ARBA"/>
</dbReference>
<evidence type="ECO:0000313" key="3">
    <source>
        <dbReference type="EMBL" id="EGW19754.1"/>
    </source>
</evidence>
<dbReference type="InterPro" id="IPR029044">
    <property type="entry name" value="Nucleotide-diphossugar_trans"/>
</dbReference>
<dbReference type="eggNOG" id="COG2068">
    <property type="taxonomic scope" value="Bacteria"/>
</dbReference>
<sequence length="197" mass="20690">MSSIVGILLAAGASRRFGADKLTHILPDGNLVAVRACRNLLAGTDGVLAVVRPGSEELTALLQAEGAEVRVCADAEQGMSASLVFGIRACPDAAGWLITLADMPWIEPATIRKVADALRSGATIAAPCWQGRHGHPVGFSQILGPELAALSGDDGAKTVIQAHLDQLRLVDCDDAGVLRDIDKPEDLQFLTKFKKTS</sequence>
<keyword evidence="4" id="KW-1185">Reference proteome</keyword>
<feature type="domain" description="MobA-like NTP transferase" evidence="2">
    <location>
        <begin position="6"/>
        <end position="165"/>
    </location>
</feature>
<dbReference type="InterPro" id="IPR025877">
    <property type="entry name" value="MobA-like_NTP_Trfase"/>
</dbReference>
<organism evidence="3 4">
    <name type="scientific">Methylobacter tundripaludum (strain ATCC BAA-1195 / DSM 17260 / SV96)</name>
    <dbReference type="NCBI Taxonomy" id="697282"/>
    <lineage>
        <taxon>Bacteria</taxon>
        <taxon>Pseudomonadati</taxon>
        <taxon>Pseudomonadota</taxon>
        <taxon>Gammaproteobacteria</taxon>
        <taxon>Methylococcales</taxon>
        <taxon>Methylococcaceae</taxon>
        <taxon>Methylobacter</taxon>
    </lineage>
</organism>